<dbReference type="Pfam" id="PF02945">
    <property type="entry name" value="Endonuclease_7"/>
    <property type="match status" value="1"/>
</dbReference>
<name>A0A386KE79_9CAUD</name>
<dbReference type="EMBL" id="MH779504">
    <property type="protein sequence ID" value="AYD83878.1"/>
    <property type="molecule type" value="Genomic_DNA"/>
</dbReference>
<dbReference type="InterPro" id="IPR044925">
    <property type="entry name" value="His-Me_finger_sf"/>
</dbReference>
<dbReference type="GeneID" id="55005252"/>
<dbReference type="GO" id="GO:0004519">
    <property type="term" value="F:endonuclease activity"/>
    <property type="evidence" value="ECO:0007669"/>
    <property type="project" value="UniProtKB-KW"/>
</dbReference>
<evidence type="ECO:0000313" key="2">
    <source>
        <dbReference type="Proteomes" id="UP000278586"/>
    </source>
</evidence>
<accession>A0A386KE79</accession>
<reference evidence="1 2" key="1">
    <citation type="submission" date="2018-08" db="EMBL/GenBank/DDBJ databases">
        <authorList>
            <person name="King R.A."/>
            <person name="Ngong N.B."/>
            <person name="Xu E.M."/>
            <person name="Austin H.D."/>
            <person name="Shervin T.J."/>
            <person name="Anderson J.K."/>
            <person name="Watkins T.N."/>
            <person name="Gaffney B.L."/>
            <person name="Staples A.K."/>
            <person name="Rinehart C.A."/>
            <person name="Rowland N.S."/>
            <person name="Garlena R.A."/>
            <person name="Russell D.A."/>
            <person name="Pope W.H."/>
            <person name="Jacobs-Sera D."/>
            <person name="Hendrix R.W."/>
            <person name="Hatfull G.F."/>
        </authorList>
    </citation>
    <scope>NUCLEOTIDE SEQUENCE [LARGE SCALE GENOMIC DNA]</scope>
</reference>
<keyword evidence="1" id="KW-0255">Endonuclease</keyword>
<keyword evidence="2" id="KW-1185">Reference proteome</keyword>
<organism evidence="1 2">
    <name type="scientific">Gordonia phage Getalong</name>
    <dbReference type="NCBI Taxonomy" id="2315531"/>
    <lineage>
        <taxon>Viruses</taxon>
        <taxon>Duplodnaviria</taxon>
        <taxon>Heunggongvirae</taxon>
        <taxon>Uroviricota</taxon>
        <taxon>Caudoviricetes</taxon>
        <taxon>Langleyhallvirinae</taxon>
        <taxon>Getalongvirus</taxon>
        <taxon>Getalongvirus getalong</taxon>
    </lineage>
</organism>
<dbReference type="KEGG" id="vg:55005252"/>
<dbReference type="Gene3D" id="3.40.1800.10">
    <property type="entry name" value="His-Me finger endonucleases"/>
    <property type="match status" value="1"/>
</dbReference>
<protein>
    <submittedName>
        <fullName evidence="1">Endonuclease VII</fullName>
    </submittedName>
</protein>
<dbReference type="InterPro" id="IPR038563">
    <property type="entry name" value="Endonuclease_7_sf"/>
</dbReference>
<dbReference type="SUPFAM" id="SSF54060">
    <property type="entry name" value="His-Me finger endonucleases"/>
    <property type="match status" value="1"/>
</dbReference>
<dbReference type="Proteomes" id="UP000278586">
    <property type="component" value="Segment"/>
</dbReference>
<keyword evidence="1" id="KW-0378">Hydrolase</keyword>
<proteinExistence type="predicted"/>
<evidence type="ECO:0000313" key="1">
    <source>
        <dbReference type="EMBL" id="AYD83878.1"/>
    </source>
</evidence>
<gene>
    <name evidence="1" type="primary">18</name>
    <name evidence="1" type="ORF">SEA_GETALONG_18</name>
</gene>
<sequence length="345" mass="38652">MKATRSRTCPTCHAPMMSARLAYCSPQCRPTCCVEGCRTSVLNTKTDVCSMHDSRRRNGRPDWRTCTVCGTRIEDRPRRSDVCLEHTVCSVDGCKRLIESHLLCSKHAEHKRLYGTTHTPCATCGKMVDLGPGRHIYCSESCRPTCVHPTCDRPARGAGTVCNSHRVQLATHGELRPDRWAKDWKCVVCGKGVDQGSGRRKHCSARCAALDSRHDGNRPRTAECCMCGREFSLMTQESGGGRIQRADTKWCRDCCNSPDAMRLKRYGIRPERYAAALLRGCEICQRRVERLHVDHDHGCCPPKSARDRTCGKCVRGFLCGSCNRAIGLMQDDPDTIRRAADYLTR</sequence>
<dbReference type="InterPro" id="IPR004211">
    <property type="entry name" value="Endonuclease_7"/>
</dbReference>
<keyword evidence="1" id="KW-0540">Nuclease</keyword>
<dbReference type="RefSeq" id="YP_009814131.1">
    <property type="nucleotide sequence ID" value="NC_048083.1"/>
</dbReference>